<evidence type="ECO:0000313" key="11">
    <source>
        <dbReference type="Proteomes" id="UP001595462"/>
    </source>
</evidence>
<keyword evidence="6 9" id="KW-0418">Kinase</keyword>
<dbReference type="InterPro" id="IPR031322">
    <property type="entry name" value="Shikimate/glucono_kinase"/>
</dbReference>
<dbReference type="CDD" id="cd02021">
    <property type="entry name" value="GntK"/>
    <property type="match status" value="1"/>
</dbReference>
<dbReference type="PANTHER" id="PTHR43442">
    <property type="entry name" value="GLUCONOKINASE-RELATED"/>
    <property type="match status" value="1"/>
</dbReference>
<dbReference type="EC" id="2.7.1.12" evidence="3 9"/>
<keyword evidence="5 9" id="KW-0547">Nucleotide-binding</keyword>
<evidence type="ECO:0000256" key="6">
    <source>
        <dbReference type="ARBA" id="ARBA00022777"/>
    </source>
</evidence>
<dbReference type="NCBIfam" id="TIGR01313">
    <property type="entry name" value="therm_gnt_kin"/>
    <property type="match status" value="1"/>
</dbReference>
<dbReference type="SUPFAM" id="SSF52540">
    <property type="entry name" value="P-loop containing nucleoside triphosphate hydrolases"/>
    <property type="match status" value="1"/>
</dbReference>
<evidence type="ECO:0000256" key="9">
    <source>
        <dbReference type="RuleBase" id="RU363066"/>
    </source>
</evidence>
<evidence type="ECO:0000256" key="2">
    <source>
        <dbReference type="ARBA" id="ARBA00008420"/>
    </source>
</evidence>
<dbReference type="EMBL" id="JBHRSS010000003">
    <property type="protein sequence ID" value="MFC3103753.1"/>
    <property type="molecule type" value="Genomic_DNA"/>
</dbReference>
<reference evidence="11" key="1">
    <citation type="journal article" date="2019" name="Int. J. Syst. Evol. Microbiol.">
        <title>The Global Catalogue of Microorganisms (GCM) 10K type strain sequencing project: providing services to taxonomists for standard genome sequencing and annotation.</title>
        <authorList>
            <consortium name="The Broad Institute Genomics Platform"/>
            <consortium name="The Broad Institute Genome Sequencing Center for Infectious Disease"/>
            <person name="Wu L."/>
            <person name="Ma J."/>
        </authorList>
    </citation>
    <scope>NUCLEOTIDE SEQUENCE [LARGE SCALE GENOMIC DNA]</scope>
    <source>
        <strain evidence="11">KCTC 52640</strain>
    </source>
</reference>
<keyword evidence="7 9" id="KW-0067">ATP-binding</keyword>
<organism evidence="10 11">
    <name type="scientific">Salinisphaera aquimarina</name>
    <dbReference type="NCBI Taxonomy" id="2094031"/>
    <lineage>
        <taxon>Bacteria</taxon>
        <taxon>Pseudomonadati</taxon>
        <taxon>Pseudomonadota</taxon>
        <taxon>Gammaproteobacteria</taxon>
        <taxon>Salinisphaerales</taxon>
        <taxon>Salinisphaeraceae</taxon>
        <taxon>Salinisphaera</taxon>
    </lineage>
</organism>
<evidence type="ECO:0000313" key="10">
    <source>
        <dbReference type="EMBL" id="MFC3103753.1"/>
    </source>
</evidence>
<comment type="similarity">
    <text evidence="2 9">Belongs to the gluconokinase GntK/GntV family.</text>
</comment>
<evidence type="ECO:0000256" key="8">
    <source>
        <dbReference type="ARBA" id="ARBA00048090"/>
    </source>
</evidence>
<proteinExistence type="inferred from homology"/>
<keyword evidence="11" id="KW-1185">Reference proteome</keyword>
<dbReference type="PANTHER" id="PTHR43442:SF3">
    <property type="entry name" value="GLUCONOKINASE-RELATED"/>
    <property type="match status" value="1"/>
</dbReference>
<evidence type="ECO:0000256" key="5">
    <source>
        <dbReference type="ARBA" id="ARBA00022741"/>
    </source>
</evidence>
<dbReference type="InterPro" id="IPR006001">
    <property type="entry name" value="Therm_gnt_kin"/>
</dbReference>
<dbReference type="InterPro" id="IPR027417">
    <property type="entry name" value="P-loop_NTPase"/>
</dbReference>
<accession>A0ABV7EPH1</accession>
<keyword evidence="4 9" id="KW-0808">Transferase</keyword>
<comment type="caution">
    <text evidence="10">The sequence shown here is derived from an EMBL/GenBank/DDBJ whole genome shotgun (WGS) entry which is preliminary data.</text>
</comment>
<evidence type="ECO:0000256" key="7">
    <source>
        <dbReference type="ARBA" id="ARBA00022840"/>
    </source>
</evidence>
<evidence type="ECO:0000256" key="3">
    <source>
        <dbReference type="ARBA" id="ARBA00012054"/>
    </source>
</evidence>
<sequence length="178" mass="19896">MSTASSDEGLVPPRRIVVMGVSGCGKSTLGAALGKRLGVAYVDGDHYHPQANIDKMAEGTPLTDIDRHGWLETLAELIGARRTADESLLIGCSALKRRYRDQLRQHDPDLIFLFLDGSYEVILERMQARAHFFSPDMLRTQFDTLERPDEREAIAIRIDAELDVVVEHCVSALHRRIA</sequence>
<dbReference type="Gene3D" id="3.40.50.300">
    <property type="entry name" value="P-loop containing nucleotide triphosphate hydrolases"/>
    <property type="match status" value="1"/>
</dbReference>
<dbReference type="RefSeq" id="WP_380688081.1">
    <property type="nucleotide sequence ID" value="NZ_JBHRSS010000003.1"/>
</dbReference>
<gene>
    <name evidence="10" type="ORF">ACFOSU_07600</name>
</gene>
<evidence type="ECO:0000256" key="1">
    <source>
        <dbReference type="ARBA" id="ARBA00004761"/>
    </source>
</evidence>
<dbReference type="Pfam" id="PF01202">
    <property type="entry name" value="SKI"/>
    <property type="match status" value="1"/>
</dbReference>
<name>A0ABV7EPH1_9GAMM</name>
<dbReference type="Proteomes" id="UP001595462">
    <property type="component" value="Unassembled WGS sequence"/>
</dbReference>
<protein>
    <recommendedName>
        <fullName evidence="3 9">Gluconokinase</fullName>
        <ecNumber evidence="3 9">2.7.1.12</ecNumber>
    </recommendedName>
</protein>
<evidence type="ECO:0000256" key="4">
    <source>
        <dbReference type="ARBA" id="ARBA00022679"/>
    </source>
</evidence>
<comment type="pathway">
    <text evidence="1">Carbohydrate acid metabolism.</text>
</comment>
<dbReference type="PRINTS" id="PR01100">
    <property type="entry name" value="SHIKIMTKNASE"/>
</dbReference>
<comment type="catalytic activity">
    <reaction evidence="8 9">
        <text>D-gluconate + ATP = 6-phospho-D-gluconate + ADP + H(+)</text>
        <dbReference type="Rhea" id="RHEA:19433"/>
        <dbReference type="ChEBI" id="CHEBI:15378"/>
        <dbReference type="ChEBI" id="CHEBI:18391"/>
        <dbReference type="ChEBI" id="CHEBI:30616"/>
        <dbReference type="ChEBI" id="CHEBI:58759"/>
        <dbReference type="ChEBI" id="CHEBI:456216"/>
        <dbReference type="EC" id="2.7.1.12"/>
    </reaction>
</comment>